<gene>
    <name evidence="1" type="ORF">COX46_01130</name>
</gene>
<name>A0A2G9YBM1_9BACT</name>
<protein>
    <submittedName>
        <fullName evidence="1">Uncharacterized protein</fullName>
    </submittedName>
</protein>
<sequence>MKQNKYLEEVWEWKERSNKTLEGLSIKESVRKIKQETSKIIEELGIRYVQSIVHPVTQIEETHAKVGAVG</sequence>
<dbReference type="Proteomes" id="UP000230392">
    <property type="component" value="Unassembled WGS sequence"/>
</dbReference>
<organism evidence="1 2">
    <name type="scientific">bacterium (Candidatus Ratteibacteria) CG23_combo_of_CG06-09_8_20_14_all_48_7</name>
    <dbReference type="NCBI Taxonomy" id="2014292"/>
    <lineage>
        <taxon>Bacteria</taxon>
        <taxon>Candidatus Ratteibacteria</taxon>
    </lineage>
</organism>
<proteinExistence type="predicted"/>
<dbReference type="EMBL" id="PCRF01000049">
    <property type="protein sequence ID" value="PIP16625.1"/>
    <property type="molecule type" value="Genomic_DNA"/>
</dbReference>
<dbReference type="AlphaFoldDB" id="A0A2G9YBM1"/>
<comment type="caution">
    <text evidence="1">The sequence shown here is derived from an EMBL/GenBank/DDBJ whole genome shotgun (WGS) entry which is preliminary data.</text>
</comment>
<reference evidence="1 2" key="1">
    <citation type="submission" date="2017-09" db="EMBL/GenBank/DDBJ databases">
        <title>Depth-based differentiation of microbial function through sediment-hosted aquifers and enrichment of novel symbionts in the deep terrestrial subsurface.</title>
        <authorList>
            <person name="Probst A.J."/>
            <person name="Ladd B."/>
            <person name="Jarett J.K."/>
            <person name="Geller-Mcgrath D.E."/>
            <person name="Sieber C.M."/>
            <person name="Emerson J.B."/>
            <person name="Anantharaman K."/>
            <person name="Thomas B.C."/>
            <person name="Malmstrom R."/>
            <person name="Stieglmeier M."/>
            <person name="Klingl A."/>
            <person name="Woyke T."/>
            <person name="Ryan C.M."/>
            <person name="Banfield J.F."/>
        </authorList>
    </citation>
    <scope>NUCLEOTIDE SEQUENCE [LARGE SCALE GENOMIC DNA]</scope>
    <source>
        <strain evidence="1">CG23_combo_of_CG06-09_8_20_14_all_48_7</strain>
    </source>
</reference>
<evidence type="ECO:0000313" key="2">
    <source>
        <dbReference type="Proteomes" id="UP000230392"/>
    </source>
</evidence>
<evidence type="ECO:0000313" key="1">
    <source>
        <dbReference type="EMBL" id="PIP16625.1"/>
    </source>
</evidence>
<accession>A0A2G9YBM1</accession>